<reference evidence="1 2" key="1">
    <citation type="submission" date="2023-10" db="EMBL/GenBank/DDBJ databases">
        <title>Virgibacillus soli CC-YMP-6 genome.</title>
        <authorList>
            <person name="Miliotis G."/>
            <person name="Sengupta P."/>
            <person name="Hameed A."/>
            <person name="Chuvochina M."/>
            <person name="Mcdonagh F."/>
            <person name="Simpson A.C."/>
            <person name="Singh N.K."/>
            <person name="Rekha P.D."/>
            <person name="Raman K."/>
            <person name="Hugenholtz P."/>
            <person name="Venkateswaran K."/>
        </authorList>
    </citation>
    <scope>NUCLEOTIDE SEQUENCE [LARGE SCALE GENOMIC DNA]</scope>
    <source>
        <strain evidence="1 2">CC-YMP-6</strain>
    </source>
</reference>
<dbReference type="RefSeq" id="WP_320378914.1">
    <property type="nucleotide sequence ID" value="NZ_JAWDIQ010000001.1"/>
</dbReference>
<sequence>MLILIALVILLFRKHKTVTDETFYDEEVQPVETQPTIEELQTEQATDTVVRKKQLEKMAKKNPRNLQNF</sequence>
<dbReference type="EMBL" id="JAWDIQ010000001">
    <property type="protein sequence ID" value="MDY0408158.1"/>
    <property type="molecule type" value="Genomic_DNA"/>
</dbReference>
<proteinExistence type="predicted"/>
<protein>
    <submittedName>
        <fullName evidence="1">Uncharacterized protein</fullName>
    </submittedName>
</protein>
<organism evidence="1 2">
    <name type="scientific">Paracerasibacillus soli</name>
    <dbReference type="NCBI Taxonomy" id="480284"/>
    <lineage>
        <taxon>Bacteria</taxon>
        <taxon>Bacillati</taxon>
        <taxon>Bacillota</taxon>
        <taxon>Bacilli</taxon>
        <taxon>Bacillales</taxon>
        <taxon>Bacillaceae</taxon>
        <taxon>Paracerasibacillus</taxon>
    </lineage>
</organism>
<comment type="caution">
    <text evidence="1">The sequence shown here is derived from an EMBL/GenBank/DDBJ whole genome shotgun (WGS) entry which is preliminary data.</text>
</comment>
<gene>
    <name evidence="1" type="ORF">RWD45_05620</name>
</gene>
<evidence type="ECO:0000313" key="2">
    <source>
        <dbReference type="Proteomes" id="UP001275315"/>
    </source>
</evidence>
<keyword evidence="2" id="KW-1185">Reference proteome</keyword>
<name>A0ABU5CRU6_9BACI</name>
<evidence type="ECO:0000313" key="1">
    <source>
        <dbReference type="EMBL" id="MDY0408158.1"/>
    </source>
</evidence>
<accession>A0ABU5CRU6</accession>
<dbReference type="Proteomes" id="UP001275315">
    <property type="component" value="Unassembled WGS sequence"/>
</dbReference>